<dbReference type="InterPro" id="IPR036652">
    <property type="entry name" value="YjeF_N_dom_sf"/>
</dbReference>
<feature type="binding site" evidence="17">
    <location>
        <position position="372"/>
    </location>
    <ligand>
        <name>(6S)-NADPHX</name>
        <dbReference type="ChEBI" id="CHEBI:64076"/>
    </ligand>
</feature>
<comment type="similarity">
    <text evidence="3 19">In the N-terminal section; belongs to the NnrE/AIBP family.</text>
</comment>
<dbReference type="RefSeq" id="WP_142602307.1">
    <property type="nucleotide sequence ID" value="NZ_FXSZ01000003.1"/>
</dbReference>
<evidence type="ECO:0000313" key="22">
    <source>
        <dbReference type="EMBL" id="SMO52373.1"/>
    </source>
</evidence>
<keyword evidence="13" id="KW-0511">Multifunctional enzyme</keyword>
<dbReference type="EC" id="5.1.99.6" evidence="19"/>
<reference evidence="22 23" key="1">
    <citation type="submission" date="2017-05" db="EMBL/GenBank/DDBJ databases">
        <authorList>
            <person name="Varghese N."/>
            <person name="Submissions S."/>
        </authorList>
    </citation>
    <scope>NUCLEOTIDE SEQUENCE [LARGE SCALE GENOMIC DNA]</scope>
    <source>
        <strain evidence="22 23">DSM 21342</strain>
    </source>
</reference>
<accession>A0A521BYX3</accession>
<feature type="binding site" evidence="17">
    <location>
        <position position="263"/>
    </location>
    <ligand>
        <name>(6S)-NADPHX</name>
        <dbReference type="ChEBI" id="CHEBI:64076"/>
    </ligand>
</feature>
<keyword evidence="10 17" id="KW-0520">NAD</keyword>
<evidence type="ECO:0000256" key="3">
    <source>
        <dbReference type="ARBA" id="ARBA00006001"/>
    </source>
</evidence>
<keyword evidence="9 18" id="KW-0630">Potassium</keyword>
<keyword evidence="8 17" id="KW-0521">NADP</keyword>
<comment type="cofactor">
    <cofactor evidence="18 19">
        <name>K(+)</name>
        <dbReference type="ChEBI" id="CHEBI:29103"/>
    </cofactor>
    <text evidence="18 19">Binds 1 potassium ion per subunit.</text>
</comment>
<keyword evidence="6 17" id="KW-0547">Nucleotide-binding</keyword>
<dbReference type="GO" id="GO:0046496">
    <property type="term" value="P:nicotinamide nucleotide metabolic process"/>
    <property type="evidence" value="ECO:0007669"/>
    <property type="project" value="UniProtKB-UniRule"/>
</dbReference>
<dbReference type="GO" id="GO:0046872">
    <property type="term" value="F:metal ion binding"/>
    <property type="evidence" value="ECO:0007669"/>
    <property type="project" value="UniProtKB-UniRule"/>
</dbReference>
<feature type="domain" description="YjeF N-terminal" evidence="21">
    <location>
        <begin position="10"/>
        <end position="218"/>
    </location>
</feature>
<evidence type="ECO:0000256" key="19">
    <source>
        <dbReference type="PIRNR" id="PIRNR017184"/>
    </source>
</evidence>
<keyword evidence="12 17" id="KW-0456">Lyase</keyword>
<name>A0A521BYX3_9SPHI</name>
<feature type="binding site" evidence="17">
    <location>
        <position position="437"/>
    </location>
    <ligand>
        <name>(6S)-NADPHX</name>
        <dbReference type="ChEBI" id="CHEBI:64076"/>
    </ligand>
</feature>
<feature type="binding site" evidence="17">
    <location>
        <position position="321"/>
    </location>
    <ligand>
        <name>(6S)-NADPHX</name>
        <dbReference type="ChEBI" id="CHEBI:64076"/>
    </ligand>
</feature>
<comment type="catalytic activity">
    <reaction evidence="2 18 19">
        <text>(6R)-NADPHX = (6S)-NADPHX</text>
        <dbReference type="Rhea" id="RHEA:32227"/>
        <dbReference type="ChEBI" id="CHEBI:64076"/>
        <dbReference type="ChEBI" id="CHEBI:64077"/>
        <dbReference type="EC" id="5.1.99.6"/>
    </reaction>
</comment>
<dbReference type="PROSITE" id="PS51383">
    <property type="entry name" value="YJEF_C_3"/>
    <property type="match status" value="1"/>
</dbReference>
<evidence type="ECO:0000256" key="14">
    <source>
        <dbReference type="ARBA" id="ARBA00025153"/>
    </source>
</evidence>
<comment type="catalytic activity">
    <reaction evidence="16 17 19">
        <text>(6S)-NADPHX + ADP = AMP + phosphate + NADPH + H(+)</text>
        <dbReference type="Rhea" id="RHEA:32235"/>
        <dbReference type="ChEBI" id="CHEBI:15378"/>
        <dbReference type="ChEBI" id="CHEBI:43474"/>
        <dbReference type="ChEBI" id="CHEBI:57783"/>
        <dbReference type="ChEBI" id="CHEBI:64076"/>
        <dbReference type="ChEBI" id="CHEBI:456215"/>
        <dbReference type="ChEBI" id="CHEBI:456216"/>
        <dbReference type="EC" id="4.2.1.136"/>
    </reaction>
</comment>
<feature type="binding site" evidence="18">
    <location>
        <position position="127"/>
    </location>
    <ligand>
        <name>K(+)</name>
        <dbReference type="ChEBI" id="CHEBI:29103"/>
    </ligand>
</feature>
<evidence type="ECO:0000256" key="1">
    <source>
        <dbReference type="ARBA" id="ARBA00000013"/>
    </source>
</evidence>
<sequence length="501" mass="54907">MLKLLSASQIRSADAHTIQHESIGSLDLMERASNAFVQKFVAFALDRQTNISIYCGTGNNGGDGLAIARILFKNGYKNVSVKILHFSFKTTSDFDENLRRLAKTNISAEIFNEESEFPEEHSPILIDAILGSGLNKPLEGGYARWITHLNNLSKKVIAVDVPTGFFCDAPLDKNAIVFHADHVISFQRPKLNFLLPESAQFIKEFHVVDIGLDEHFIQAQDSNKVWVEENDIKAILKPRASFSHKGTFGHALIIAGQTETMGAALLSSEACLHAGAGLTTAFIPEPGLSALNARSPEVMAILGDLQKIEWNKFDALGIGPGFGVQVSSLEVLRKCLTHYRGPAVYDADALNMLAANKELFNLLPENSIVCPHVKEFDRLFGAHKNWQQRIETMERESTERGLIIILKNRYSIITAPSGVIYFNPTGNPAMASGGSGDVLTGILTALLAQGYSALQTTIAGVYIHGKAADELVQERKMFTVPARYLIKQLPITMGKLINSFA</sequence>
<keyword evidence="7 17" id="KW-0067">ATP-binding</keyword>
<evidence type="ECO:0000256" key="11">
    <source>
        <dbReference type="ARBA" id="ARBA00023235"/>
    </source>
</evidence>
<dbReference type="PIRSF" id="PIRSF017184">
    <property type="entry name" value="Nnr"/>
    <property type="match status" value="1"/>
</dbReference>
<feature type="binding site" evidence="18">
    <location>
        <position position="160"/>
    </location>
    <ligand>
        <name>(6S)-NADPHX</name>
        <dbReference type="ChEBI" id="CHEBI:64076"/>
    </ligand>
</feature>
<evidence type="ECO:0000256" key="18">
    <source>
        <dbReference type="HAMAP-Rule" id="MF_01966"/>
    </source>
</evidence>
<dbReference type="SUPFAM" id="SSF53613">
    <property type="entry name" value="Ribokinase-like"/>
    <property type="match status" value="1"/>
</dbReference>
<evidence type="ECO:0000256" key="17">
    <source>
        <dbReference type="HAMAP-Rule" id="MF_01965"/>
    </source>
</evidence>
<evidence type="ECO:0000256" key="5">
    <source>
        <dbReference type="ARBA" id="ARBA00022723"/>
    </source>
</evidence>
<feature type="domain" description="YjeF C-terminal" evidence="20">
    <location>
        <begin position="228"/>
        <end position="496"/>
    </location>
</feature>
<feature type="binding site" evidence="18">
    <location>
        <position position="163"/>
    </location>
    <ligand>
        <name>K(+)</name>
        <dbReference type="ChEBI" id="CHEBI:29103"/>
    </ligand>
</feature>
<comment type="catalytic activity">
    <reaction evidence="15 17 19">
        <text>(6S)-NADHX + ADP = AMP + phosphate + NADH + H(+)</text>
        <dbReference type="Rhea" id="RHEA:32223"/>
        <dbReference type="ChEBI" id="CHEBI:15378"/>
        <dbReference type="ChEBI" id="CHEBI:43474"/>
        <dbReference type="ChEBI" id="CHEBI:57945"/>
        <dbReference type="ChEBI" id="CHEBI:64074"/>
        <dbReference type="ChEBI" id="CHEBI:456215"/>
        <dbReference type="ChEBI" id="CHEBI:456216"/>
        <dbReference type="EC" id="4.2.1.136"/>
    </reaction>
</comment>
<feature type="binding site" evidence="18">
    <location>
        <position position="60"/>
    </location>
    <ligand>
        <name>K(+)</name>
        <dbReference type="ChEBI" id="CHEBI:29103"/>
    </ligand>
</feature>
<keyword evidence="5 18" id="KW-0479">Metal-binding</keyword>
<evidence type="ECO:0000259" key="21">
    <source>
        <dbReference type="PROSITE" id="PS51385"/>
    </source>
</evidence>
<dbReference type="GO" id="GO:0005524">
    <property type="term" value="F:ATP binding"/>
    <property type="evidence" value="ECO:0007669"/>
    <property type="project" value="UniProtKB-UniRule"/>
</dbReference>
<comment type="catalytic activity">
    <reaction evidence="1 18 19">
        <text>(6R)-NADHX = (6S)-NADHX</text>
        <dbReference type="Rhea" id="RHEA:32215"/>
        <dbReference type="ChEBI" id="CHEBI:64074"/>
        <dbReference type="ChEBI" id="CHEBI:64075"/>
        <dbReference type="EC" id="5.1.99.6"/>
    </reaction>
</comment>
<dbReference type="Pfam" id="PF01256">
    <property type="entry name" value="Carb_kinase"/>
    <property type="match status" value="1"/>
</dbReference>
<evidence type="ECO:0000256" key="12">
    <source>
        <dbReference type="ARBA" id="ARBA00023239"/>
    </source>
</evidence>
<dbReference type="GO" id="GO:0052855">
    <property type="term" value="F:ADP-dependent NAD(P)H-hydrate dehydratase activity"/>
    <property type="evidence" value="ECO:0007669"/>
    <property type="project" value="UniProtKB-UniRule"/>
</dbReference>
<dbReference type="PROSITE" id="PS01050">
    <property type="entry name" value="YJEF_C_2"/>
    <property type="match status" value="1"/>
</dbReference>
<feature type="binding site" evidence="18">
    <location>
        <position position="142"/>
    </location>
    <ligand>
        <name>(6S)-NADPHX</name>
        <dbReference type="ChEBI" id="CHEBI:64076"/>
    </ligand>
</feature>
<evidence type="ECO:0000256" key="10">
    <source>
        <dbReference type="ARBA" id="ARBA00023027"/>
    </source>
</evidence>
<dbReference type="PROSITE" id="PS51385">
    <property type="entry name" value="YJEF_N"/>
    <property type="match status" value="1"/>
</dbReference>
<comment type="similarity">
    <text evidence="18">Belongs to the NnrE/AIBP family.</text>
</comment>
<evidence type="ECO:0000259" key="20">
    <source>
        <dbReference type="PROSITE" id="PS51383"/>
    </source>
</evidence>
<comment type="cofactor">
    <cofactor evidence="17">
        <name>Mg(2+)</name>
        <dbReference type="ChEBI" id="CHEBI:18420"/>
    </cofactor>
</comment>
<evidence type="ECO:0000256" key="4">
    <source>
        <dbReference type="ARBA" id="ARBA00009524"/>
    </source>
</evidence>
<dbReference type="NCBIfam" id="TIGR00196">
    <property type="entry name" value="yjeF_cterm"/>
    <property type="match status" value="1"/>
</dbReference>
<feature type="binding site" evidence="17">
    <location>
        <begin position="407"/>
        <end position="411"/>
    </location>
    <ligand>
        <name>AMP</name>
        <dbReference type="ChEBI" id="CHEBI:456215"/>
    </ligand>
</feature>
<comment type="function">
    <text evidence="18">Catalyzes the epimerization of the S- and R-forms of NAD(P)HX, a damaged form of NAD(P)H that is a result of enzymatic or heat-dependent hydration. This is a prerequisite for the S-specific NAD(P)H-hydrate dehydratase to allow the repair of both epimers of NAD(P)HX.</text>
</comment>
<evidence type="ECO:0000256" key="15">
    <source>
        <dbReference type="ARBA" id="ARBA00048238"/>
    </source>
</evidence>
<dbReference type="PANTHER" id="PTHR12592:SF0">
    <property type="entry name" value="ATP-DEPENDENT (S)-NAD(P)H-HYDRATE DEHYDRATASE"/>
    <property type="match status" value="1"/>
</dbReference>
<gene>
    <name evidence="18" type="primary">nnrE</name>
    <name evidence="17" type="synonym">nnrD</name>
    <name evidence="22" type="ORF">SAMN06265350_10359</name>
</gene>
<dbReference type="AlphaFoldDB" id="A0A521BYX3"/>
<dbReference type="SUPFAM" id="SSF64153">
    <property type="entry name" value="YjeF N-terminal domain-like"/>
    <property type="match status" value="1"/>
</dbReference>
<dbReference type="CDD" id="cd01171">
    <property type="entry name" value="YXKO-related"/>
    <property type="match status" value="1"/>
</dbReference>
<protein>
    <recommendedName>
        <fullName evidence="19">Bifunctional NAD(P)H-hydrate repair enzyme</fullName>
    </recommendedName>
    <alternativeName>
        <fullName evidence="19">Nicotinamide nucleotide repair protein</fullName>
    </alternativeName>
    <domain>
        <recommendedName>
            <fullName evidence="19">ADP-dependent (S)-NAD(P)H-hydrate dehydratase</fullName>
            <ecNumber evidence="19">4.2.1.136</ecNumber>
        </recommendedName>
        <alternativeName>
            <fullName evidence="19">ADP-dependent NAD(P)HX dehydratase</fullName>
        </alternativeName>
    </domain>
    <domain>
        <recommendedName>
            <fullName evidence="19">NAD(P)H-hydrate epimerase</fullName>
            <ecNumber evidence="19">5.1.99.6</ecNumber>
        </recommendedName>
    </domain>
</protein>
<evidence type="ECO:0000256" key="2">
    <source>
        <dbReference type="ARBA" id="ARBA00000909"/>
    </source>
</evidence>
<dbReference type="GO" id="GO:0052856">
    <property type="term" value="F:NAD(P)HX epimerase activity"/>
    <property type="evidence" value="ECO:0007669"/>
    <property type="project" value="UniProtKB-UniRule"/>
</dbReference>
<dbReference type="HAMAP" id="MF_01965">
    <property type="entry name" value="NADHX_dehydratase"/>
    <property type="match status" value="1"/>
</dbReference>
<dbReference type="Gene3D" id="3.40.50.10260">
    <property type="entry name" value="YjeF N-terminal domain"/>
    <property type="match status" value="1"/>
</dbReference>
<comment type="subunit">
    <text evidence="17">Homotetramer.</text>
</comment>
<dbReference type="InterPro" id="IPR000631">
    <property type="entry name" value="CARKD"/>
</dbReference>
<dbReference type="OrthoDB" id="9806925at2"/>
<dbReference type="InterPro" id="IPR030677">
    <property type="entry name" value="Nnr"/>
</dbReference>
<dbReference type="PANTHER" id="PTHR12592">
    <property type="entry name" value="ATP-DEPENDENT (S)-NAD(P)H-HYDRATE DEHYDRATASE FAMILY MEMBER"/>
    <property type="match status" value="1"/>
</dbReference>
<dbReference type="InterPro" id="IPR004443">
    <property type="entry name" value="YjeF_N_dom"/>
</dbReference>
<dbReference type="EMBL" id="FXSZ01000003">
    <property type="protein sequence ID" value="SMO52373.1"/>
    <property type="molecule type" value="Genomic_DNA"/>
</dbReference>
<dbReference type="InterPro" id="IPR017953">
    <property type="entry name" value="Carbohydrate_kinase_pred_CS"/>
</dbReference>
<dbReference type="GO" id="GO:0110051">
    <property type="term" value="P:metabolite repair"/>
    <property type="evidence" value="ECO:0007669"/>
    <property type="project" value="TreeGrafter"/>
</dbReference>
<dbReference type="Gene3D" id="3.40.1190.20">
    <property type="match status" value="1"/>
</dbReference>
<organism evidence="22 23">
    <name type="scientific">Solitalea koreensis</name>
    <dbReference type="NCBI Taxonomy" id="543615"/>
    <lineage>
        <taxon>Bacteria</taxon>
        <taxon>Pseudomonadati</taxon>
        <taxon>Bacteroidota</taxon>
        <taxon>Sphingobacteriia</taxon>
        <taxon>Sphingobacteriales</taxon>
        <taxon>Sphingobacteriaceae</taxon>
        <taxon>Solitalea</taxon>
    </lineage>
</organism>
<keyword evidence="11 18" id="KW-0413">Isomerase</keyword>
<dbReference type="EC" id="4.2.1.136" evidence="19"/>
<evidence type="ECO:0000256" key="7">
    <source>
        <dbReference type="ARBA" id="ARBA00022840"/>
    </source>
</evidence>
<feature type="binding site" evidence="17">
    <location>
        <position position="436"/>
    </location>
    <ligand>
        <name>AMP</name>
        <dbReference type="ChEBI" id="CHEBI:456215"/>
    </ligand>
</feature>
<comment type="similarity">
    <text evidence="17">Belongs to the NnrD/CARKD family.</text>
</comment>
<evidence type="ECO:0000256" key="8">
    <source>
        <dbReference type="ARBA" id="ARBA00022857"/>
    </source>
</evidence>
<dbReference type="Proteomes" id="UP000315971">
    <property type="component" value="Unassembled WGS sequence"/>
</dbReference>
<comment type="function">
    <text evidence="17">Catalyzes the dehydration of the S-form of NAD(P)HX at the expense of ADP, which is converted to AMP. Together with NAD(P)HX epimerase, which catalyzes the epimerization of the S- and R-forms, the enzyme allows the repair of both epimers of NAD(P)HX, a damaged form of NAD(P)H that is a result of enzymatic or heat-dependent hydration.</text>
</comment>
<evidence type="ECO:0000256" key="13">
    <source>
        <dbReference type="ARBA" id="ARBA00023268"/>
    </source>
</evidence>
<dbReference type="InterPro" id="IPR029056">
    <property type="entry name" value="Ribokinase-like"/>
</dbReference>
<comment type="function">
    <text evidence="14 19">Bifunctional enzyme that catalyzes the epimerization of the S- and R-forms of NAD(P)HX and the dehydration of the S-form of NAD(P)HX at the expense of ADP, which is converted to AMP. This allows the repair of both epimers of NAD(P)HX, a damaged form of NAD(P)H that is a result of enzymatic or heat-dependent hydration.</text>
</comment>
<proteinExistence type="inferred from homology"/>
<comment type="similarity">
    <text evidence="4 19">In the C-terminal section; belongs to the NnrD/CARKD family.</text>
</comment>
<dbReference type="HAMAP" id="MF_01966">
    <property type="entry name" value="NADHX_epimerase"/>
    <property type="match status" value="1"/>
</dbReference>
<keyword evidence="23" id="KW-1185">Reference proteome</keyword>
<evidence type="ECO:0000313" key="23">
    <source>
        <dbReference type="Proteomes" id="UP000315971"/>
    </source>
</evidence>
<feature type="binding site" evidence="18">
    <location>
        <begin position="59"/>
        <end position="63"/>
    </location>
    <ligand>
        <name>(6S)-NADPHX</name>
        <dbReference type="ChEBI" id="CHEBI:64076"/>
    </ligand>
</feature>
<evidence type="ECO:0000256" key="6">
    <source>
        <dbReference type="ARBA" id="ARBA00022741"/>
    </source>
</evidence>
<dbReference type="NCBIfam" id="TIGR00197">
    <property type="entry name" value="yjeF_nterm"/>
    <property type="match status" value="1"/>
</dbReference>
<feature type="binding site" evidence="18">
    <location>
        <begin position="131"/>
        <end position="137"/>
    </location>
    <ligand>
        <name>(6S)-NADPHX</name>
        <dbReference type="ChEBI" id="CHEBI:64076"/>
    </ligand>
</feature>
<evidence type="ECO:0000256" key="16">
    <source>
        <dbReference type="ARBA" id="ARBA00049209"/>
    </source>
</evidence>
<dbReference type="Pfam" id="PF03853">
    <property type="entry name" value="YjeF_N"/>
    <property type="match status" value="1"/>
</dbReference>
<evidence type="ECO:0000256" key="9">
    <source>
        <dbReference type="ARBA" id="ARBA00022958"/>
    </source>
</evidence>